<gene>
    <name evidence="13" type="ORF">KDN34_06815</name>
</gene>
<comment type="similarity">
    <text evidence="8 9">Belongs to the TonB-dependent receptor family.</text>
</comment>
<evidence type="ECO:0000256" key="6">
    <source>
        <dbReference type="ARBA" id="ARBA00023136"/>
    </source>
</evidence>
<protein>
    <submittedName>
        <fullName evidence="13">TonB-dependent receptor</fullName>
    </submittedName>
</protein>
<keyword evidence="3 8" id="KW-1134">Transmembrane beta strand</keyword>
<dbReference type="Pfam" id="PF07715">
    <property type="entry name" value="Plug"/>
    <property type="match status" value="1"/>
</dbReference>
<organism evidence="13 14">
    <name type="scientific">Shewanella yunxiaonensis</name>
    <dbReference type="NCBI Taxonomy" id="2829809"/>
    <lineage>
        <taxon>Bacteria</taxon>
        <taxon>Pseudomonadati</taxon>
        <taxon>Pseudomonadota</taxon>
        <taxon>Gammaproteobacteria</taxon>
        <taxon>Alteromonadales</taxon>
        <taxon>Shewanellaceae</taxon>
        <taxon>Shewanella</taxon>
    </lineage>
</organism>
<evidence type="ECO:0000256" key="9">
    <source>
        <dbReference type="RuleBase" id="RU003357"/>
    </source>
</evidence>
<evidence type="ECO:0000256" key="4">
    <source>
        <dbReference type="ARBA" id="ARBA00022692"/>
    </source>
</evidence>
<name>A0ABX7YWV2_9GAMM</name>
<feature type="chain" id="PRO_5046798515" evidence="10">
    <location>
        <begin position="23"/>
        <end position="691"/>
    </location>
</feature>
<dbReference type="Proteomes" id="UP000679575">
    <property type="component" value="Chromosome"/>
</dbReference>
<evidence type="ECO:0000256" key="1">
    <source>
        <dbReference type="ARBA" id="ARBA00004571"/>
    </source>
</evidence>
<keyword evidence="14" id="KW-1185">Reference proteome</keyword>
<evidence type="ECO:0000313" key="13">
    <source>
        <dbReference type="EMBL" id="QUN07135.1"/>
    </source>
</evidence>
<sequence>MKLLSPIVCGLPLLCGAVTAHADDAGQSQSAKANQQPIERVAVFGRQVNLLGQSSSASEGIVGAGEIESRPLLRTGEVLEFVPGMLVTQHSGSGKANQYFLRGFNLDHGTDFATTVDGMPINMRSHGHGQGYTDLNFLIPELIGQIHYYKGAYYPEIGDFSGAGSADIALTDDLPYRQVQLTLGQYGYQRLLATGQQQWQDNKFIYGTELQGYKGPWTDVEEDVRKVNAVGRYLTHVGNGQLAVTAMAYSNDWNSADQIPERAVTAGIIDEYGSLDTDLGGDSSRYSLSSQYVDANWRASAYVIRSRLNLFSNFTYFLDNPQDGDEFQQVDNREIWGGKLARDWAVSPLGINTNVTAGAETRYDHIGKVALYHTQQRQRIGTVRDDAVDEFSSGLFGKLEAELTDDLKLRLGARYDYYNADVDSDNTLNSGNANDGIWSLKGGLSYLVSDDLELYASAGQGFHSNDARGATIKVDPVTGEPQDKVDLLVRSTGAELGFRYFDREYINISAAFWYLDLDSELLYVGDAGTTEPSRASRRYGTEISAYYWLNDALSVDAEIAVTRARFTEDATLEGKYVDGTVPWVASAGINYQPAAAGIHTAIRLRYLGKRVLDSLKAHQADATTLVNLSLGYGYRDWDFKVEVLNLFNSHEHDIDYWYTSRLSGEDDSGVEDLHYHPVEPRMLRCSVSYRY</sequence>
<dbReference type="PANTHER" id="PTHR30069">
    <property type="entry name" value="TONB-DEPENDENT OUTER MEMBRANE RECEPTOR"/>
    <property type="match status" value="1"/>
</dbReference>
<dbReference type="SUPFAM" id="SSF56935">
    <property type="entry name" value="Porins"/>
    <property type="match status" value="1"/>
</dbReference>
<evidence type="ECO:0000259" key="12">
    <source>
        <dbReference type="Pfam" id="PF07715"/>
    </source>
</evidence>
<dbReference type="InterPro" id="IPR012910">
    <property type="entry name" value="Plug_dom"/>
</dbReference>
<dbReference type="PANTHER" id="PTHR30069:SF36">
    <property type="entry name" value="BLL6948 PROTEIN"/>
    <property type="match status" value="1"/>
</dbReference>
<feature type="domain" description="TonB-dependent receptor plug" evidence="12">
    <location>
        <begin position="55"/>
        <end position="164"/>
    </location>
</feature>
<evidence type="ECO:0000256" key="5">
    <source>
        <dbReference type="ARBA" id="ARBA00023077"/>
    </source>
</evidence>
<keyword evidence="6 8" id="KW-0472">Membrane</keyword>
<dbReference type="InterPro" id="IPR000531">
    <property type="entry name" value="Beta-barrel_TonB"/>
</dbReference>
<evidence type="ECO:0000256" key="2">
    <source>
        <dbReference type="ARBA" id="ARBA00022448"/>
    </source>
</evidence>
<keyword evidence="2 8" id="KW-0813">Transport</keyword>
<keyword evidence="4 8" id="KW-0812">Transmembrane</keyword>
<proteinExistence type="inferred from homology"/>
<feature type="signal peptide" evidence="10">
    <location>
        <begin position="1"/>
        <end position="22"/>
    </location>
</feature>
<evidence type="ECO:0000313" key="14">
    <source>
        <dbReference type="Proteomes" id="UP000679575"/>
    </source>
</evidence>
<keyword evidence="5 9" id="KW-0798">TonB box</keyword>
<keyword evidence="10" id="KW-0732">Signal</keyword>
<dbReference type="RefSeq" id="WP_212596138.1">
    <property type="nucleotide sequence ID" value="NZ_CP073587.1"/>
</dbReference>
<reference evidence="13 14" key="1">
    <citation type="submission" date="2021-04" db="EMBL/GenBank/DDBJ databases">
        <title>Novel species identification of genus Shewanella.</title>
        <authorList>
            <person name="Liu G."/>
        </authorList>
    </citation>
    <scope>NUCLEOTIDE SEQUENCE [LARGE SCALE GENOMIC DNA]</scope>
    <source>
        <strain evidence="13 14">FJAT-54481</strain>
    </source>
</reference>
<dbReference type="Gene3D" id="2.170.130.10">
    <property type="entry name" value="TonB-dependent receptor, plug domain"/>
    <property type="match status" value="1"/>
</dbReference>
<feature type="domain" description="TonB-dependent receptor-like beta-barrel" evidence="11">
    <location>
        <begin position="232"/>
        <end position="646"/>
    </location>
</feature>
<evidence type="ECO:0000256" key="3">
    <source>
        <dbReference type="ARBA" id="ARBA00022452"/>
    </source>
</evidence>
<dbReference type="EMBL" id="CP073587">
    <property type="protein sequence ID" value="QUN07135.1"/>
    <property type="molecule type" value="Genomic_DNA"/>
</dbReference>
<evidence type="ECO:0000256" key="10">
    <source>
        <dbReference type="SAM" id="SignalP"/>
    </source>
</evidence>
<accession>A0ABX7YWV2</accession>
<dbReference type="InterPro" id="IPR037066">
    <property type="entry name" value="Plug_dom_sf"/>
</dbReference>
<evidence type="ECO:0000256" key="7">
    <source>
        <dbReference type="ARBA" id="ARBA00023237"/>
    </source>
</evidence>
<dbReference type="PROSITE" id="PS52016">
    <property type="entry name" value="TONB_DEPENDENT_REC_3"/>
    <property type="match status" value="1"/>
</dbReference>
<dbReference type="Gene3D" id="2.40.170.20">
    <property type="entry name" value="TonB-dependent receptor, beta-barrel domain"/>
    <property type="match status" value="1"/>
</dbReference>
<dbReference type="InterPro" id="IPR036942">
    <property type="entry name" value="Beta-barrel_TonB_sf"/>
</dbReference>
<comment type="subcellular location">
    <subcellularLocation>
        <location evidence="1 8">Cell outer membrane</location>
        <topology evidence="1 8">Multi-pass membrane protein</topology>
    </subcellularLocation>
</comment>
<keyword evidence="7 8" id="KW-0998">Cell outer membrane</keyword>
<evidence type="ECO:0000256" key="8">
    <source>
        <dbReference type="PROSITE-ProRule" id="PRU01360"/>
    </source>
</evidence>
<evidence type="ECO:0000259" key="11">
    <source>
        <dbReference type="Pfam" id="PF00593"/>
    </source>
</evidence>
<dbReference type="InterPro" id="IPR039426">
    <property type="entry name" value="TonB-dep_rcpt-like"/>
</dbReference>
<dbReference type="Pfam" id="PF00593">
    <property type="entry name" value="TonB_dep_Rec_b-barrel"/>
    <property type="match status" value="1"/>
</dbReference>
<keyword evidence="13" id="KW-0675">Receptor</keyword>